<evidence type="ECO:0000259" key="7">
    <source>
        <dbReference type="PROSITE" id="PS50880"/>
    </source>
</evidence>
<keyword evidence="5" id="KW-0238">DNA-binding</keyword>
<dbReference type="GO" id="GO:0006265">
    <property type="term" value="P:DNA topological change"/>
    <property type="evidence" value="ECO:0007669"/>
    <property type="project" value="InterPro"/>
</dbReference>
<accession>A0A6C0HW68</accession>
<organism evidence="9">
    <name type="scientific">viral metagenome</name>
    <dbReference type="NCBI Taxonomy" id="1070528"/>
    <lineage>
        <taxon>unclassified sequences</taxon>
        <taxon>metagenomes</taxon>
        <taxon>organismal metagenomes</taxon>
    </lineage>
</organism>
<evidence type="ECO:0000256" key="3">
    <source>
        <dbReference type="ARBA" id="ARBA00012891"/>
    </source>
</evidence>
<dbReference type="EC" id="5.6.2.1" evidence="3"/>
<dbReference type="PROSITE" id="PS00396">
    <property type="entry name" value="TOPO_IA_1"/>
    <property type="match status" value="1"/>
</dbReference>
<dbReference type="Gene3D" id="1.10.290.10">
    <property type="entry name" value="Topoisomerase I, domain 4"/>
    <property type="match status" value="1"/>
</dbReference>
<evidence type="ECO:0000259" key="8">
    <source>
        <dbReference type="PROSITE" id="PS52039"/>
    </source>
</evidence>
<evidence type="ECO:0000256" key="1">
    <source>
        <dbReference type="ARBA" id="ARBA00000213"/>
    </source>
</evidence>
<dbReference type="InterPro" id="IPR000380">
    <property type="entry name" value="Topo_IA"/>
</dbReference>
<comment type="catalytic activity">
    <reaction evidence="1">
        <text>ATP-independent breakage of single-stranded DNA, followed by passage and rejoining.</text>
        <dbReference type="EC" id="5.6.2.1"/>
    </reaction>
</comment>
<dbReference type="InterPro" id="IPR013824">
    <property type="entry name" value="Topo_IA_cen_sub1"/>
</dbReference>
<dbReference type="Gene3D" id="2.70.20.10">
    <property type="entry name" value="Topoisomerase I, domain 3"/>
    <property type="match status" value="1"/>
</dbReference>
<dbReference type="Gene3D" id="3.40.50.140">
    <property type="match status" value="1"/>
</dbReference>
<protein>
    <recommendedName>
        <fullName evidence="3">DNA topoisomerase</fullName>
        <ecNumber evidence="3">5.6.2.1</ecNumber>
    </recommendedName>
</protein>
<proteinExistence type="inferred from homology"/>
<dbReference type="PROSITE" id="PS50880">
    <property type="entry name" value="TOPRIM"/>
    <property type="match status" value="1"/>
</dbReference>
<dbReference type="InterPro" id="IPR023406">
    <property type="entry name" value="Topo_IA_AS"/>
</dbReference>
<feature type="domain" description="Topo IA-type catalytic" evidence="8">
    <location>
        <begin position="127"/>
        <end position="596"/>
    </location>
</feature>
<evidence type="ECO:0000256" key="2">
    <source>
        <dbReference type="ARBA" id="ARBA00009446"/>
    </source>
</evidence>
<dbReference type="AlphaFoldDB" id="A0A6C0HW68"/>
<dbReference type="InterPro" id="IPR013826">
    <property type="entry name" value="Topo_IA_cen_sub3"/>
</dbReference>
<dbReference type="EMBL" id="MN740018">
    <property type="protein sequence ID" value="QHT84477.1"/>
    <property type="molecule type" value="Genomic_DNA"/>
</dbReference>
<sequence length="820" mass="93132">MPKYLVVVESPAKTKKIQGYLGSDYVVQASFGHIRDLDPKNLSIDIDNNFKPHYVINDDKKKVVTTLLYYKHKCDEVIIASDLDLEGQFIALSIKEVLHLQTYKRIIFNQITKNAILDAISKPTLIHMPSCDAQCARRIVDRLMGYILSPLLQKYLQGGTSAGRTQSVAVRIIIDKEKEVNDSIQNIIDKPFFKSTSDFKYNDINISAVLIKNKENYKIDSKESALNILNQLNKTIVCKVISANIAETQRHPSPPHTTATIMQEASSKLGMKTKTILDTLQKLYENSWISYHRTDSTSLSKEFIGMTKEYIYKTYGEKYYKYREYKDKGEHTQQAHEAIRNINPVEIIEGENITNDMQRVYHLIWQRATASIMSNAIIDVQTINIDILSGGSNKTILPDESIYQSTFQEVKFDGFLIVYGKTNKSTDSEEEEHKKGLLDIKKDVIINHINTDIMQTFTTPKLRYNEAGLIKYLKSSGVGRPSTYSAIITKILERNYVEIKNIEGIEKDVITLSVSNKKYNSIKEKSKKVKIGAEKQKMIPIELGYKTNEFLVKYFDNIINVDFTSDLETKLDLIENEKIKWYNVIKEFYDAFNPIVIKLNQDAPQKALGAAYSANDKCLGEHNDKMIYLTKSKFGWCVKSISKVDITVEGKVKGKDDSKTESYKFGSIGDMEPESVSLEDAIGFLEYPKDIGKIGSSTVVLNKGKFGFYFKIASKLVGIKDKEYDPTDKTDDELLELAKELNENSDSLASSNSYLIGKTKVFVKTGEHGPYIMVPHGSSGARKPTFISIPKGTDHTKLTAAKIKELMDNHYKKEKQWTKK</sequence>
<dbReference type="InterPro" id="IPR023405">
    <property type="entry name" value="Topo_IA_core_domain"/>
</dbReference>
<dbReference type="Gene3D" id="1.10.460.10">
    <property type="entry name" value="Topoisomerase I, domain 2"/>
    <property type="match status" value="2"/>
</dbReference>
<dbReference type="InterPro" id="IPR013825">
    <property type="entry name" value="Topo_IA_cen_sub2"/>
</dbReference>
<name>A0A6C0HW68_9ZZZZ</name>
<feature type="domain" description="Toprim" evidence="7">
    <location>
        <begin position="3"/>
        <end position="113"/>
    </location>
</feature>
<dbReference type="InterPro" id="IPR013497">
    <property type="entry name" value="Topo_IA_cen"/>
</dbReference>
<dbReference type="SUPFAM" id="SSF56712">
    <property type="entry name" value="Prokaryotic type I DNA topoisomerase"/>
    <property type="match status" value="1"/>
</dbReference>
<keyword evidence="4" id="KW-0799">Topoisomerase</keyword>
<dbReference type="InterPro" id="IPR003601">
    <property type="entry name" value="Topo_IA_2"/>
</dbReference>
<dbReference type="PANTHER" id="PTHR42785">
    <property type="entry name" value="DNA TOPOISOMERASE, TYPE IA, CORE"/>
    <property type="match status" value="1"/>
</dbReference>
<dbReference type="Pfam" id="PF01751">
    <property type="entry name" value="Toprim"/>
    <property type="match status" value="1"/>
</dbReference>
<evidence type="ECO:0000313" key="9">
    <source>
        <dbReference type="EMBL" id="QHT84477.1"/>
    </source>
</evidence>
<dbReference type="GO" id="GO:0003917">
    <property type="term" value="F:DNA topoisomerase type I (single strand cut, ATP-independent) activity"/>
    <property type="evidence" value="ECO:0007669"/>
    <property type="project" value="UniProtKB-EC"/>
</dbReference>
<dbReference type="SMART" id="SM00437">
    <property type="entry name" value="TOP1Ac"/>
    <property type="match status" value="1"/>
</dbReference>
<dbReference type="Pfam" id="PF01131">
    <property type="entry name" value="Topoisom_bac"/>
    <property type="match status" value="1"/>
</dbReference>
<keyword evidence="6" id="KW-0413">Isomerase</keyword>
<dbReference type="CDD" id="cd00186">
    <property type="entry name" value="TOP1Ac"/>
    <property type="match status" value="1"/>
</dbReference>
<evidence type="ECO:0000256" key="4">
    <source>
        <dbReference type="ARBA" id="ARBA00023029"/>
    </source>
</evidence>
<dbReference type="GO" id="GO:0003677">
    <property type="term" value="F:DNA binding"/>
    <property type="evidence" value="ECO:0007669"/>
    <property type="project" value="UniProtKB-KW"/>
</dbReference>
<reference evidence="9" key="1">
    <citation type="journal article" date="2020" name="Nature">
        <title>Giant virus diversity and host interactions through global metagenomics.</title>
        <authorList>
            <person name="Schulz F."/>
            <person name="Roux S."/>
            <person name="Paez-Espino D."/>
            <person name="Jungbluth S."/>
            <person name="Walsh D.A."/>
            <person name="Denef V.J."/>
            <person name="McMahon K.D."/>
            <person name="Konstantinidis K.T."/>
            <person name="Eloe-Fadrosh E.A."/>
            <person name="Kyrpides N.C."/>
            <person name="Woyke T."/>
        </authorList>
    </citation>
    <scope>NUCLEOTIDE SEQUENCE</scope>
    <source>
        <strain evidence="9">GVMAG-M-3300023184-177</strain>
    </source>
</reference>
<comment type="similarity">
    <text evidence="2">Belongs to the type IA topoisomerase family.</text>
</comment>
<dbReference type="PRINTS" id="PR00417">
    <property type="entry name" value="PRTPISMRASEI"/>
</dbReference>
<dbReference type="SMART" id="SM00493">
    <property type="entry name" value="TOPRIM"/>
    <property type="match status" value="1"/>
</dbReference>
<dbReference type="InterPro" id="IPR006171">
    <property type="entry name" value="TOPRIM_dom"/>
</dbReference>
<dbReference type="PROSITE" id="PS52039">
    <property type="entry name" value="TOPO_IA_2"/>
    <property type="match status" value="1"/>
</dbReference>
<dbReference type="InterPro" id="IPR003602">
    <property type="entry name" value="Topo_IA_DNA-bd_dom"/>
</dbReference>
<dbReference type="SMART" id="SM00436">
    <property type="entry name" value="TOP1Bc"/>
    <property type="match status" value="1"/>
</dbReference>
<evidence type="ECO:0000256" key="5">
    <source>
        <dbReference type="ARBA" id="ARBA00023125"/>
    </source>
</evidence>
<dbReference type="PANTHER" id="PTHR42785:SF1">
    <property type="entry name" value="DNA TOPOISOMERASE"/>
    <property type="match status" value="1"/>
</dbReference>
<evidence type="ECO:0000256" key="6">
    <source>
        <dbReference type="ARBA" id="ARBA00023235"/>
    </source>
</evidence>